<organism evidence="11 12">
    <name type="scientific">Rhizobium tropici</name>
    <dbReference type="NCBI Taxonomy" id="398"/>
    <lineage>
        <taxon>Bacteria</taxon>
        <taxon>Pseudomonadati</taxon>
        <taxon>Pseudomonadota</taxon>
        <taxon>Alphaproteobacteria</taxon>
        <taxon>Hyphomicrobiales</taxon>
        <taxon>Rhizobiaceae</taxon>
        <taxon>Rhizobium/Agrobacterium group</taxon>
        <taxon>Rhizobium</taxon>
    </lineage>
</organism>
<dbReference type="Gene3D" id="2.40.37.10">
    <property type="entry name" value="Lyase, Ornithine Decarboxylase, Chain A, domain 1"/>
    <property type="match status" value="1"/>
</dbReference>
<comment type="function">
    <text evidence="7">Catalyzes the interconversion of L-alanine and D-alanine. May also act on other amino acids.</text>
</comment>
<feature type="active site" description="Proton acceptor; specific for L-alanine" evidence="7">
    <location>
        <position position="272"/>
    </location>
</feature>
<dbReference type="RefSeq" id="WP_149635270.1">
    <property type="nucleotide sequence ID" value="NZ_VNIP01000008.1"/>
</dbReference>
<dbReference type="PRINTS" id="PR00992">
    <property type="entry name" value="ALARACEMASE"/>
</dbReference>
<feature type="binding site" evidence="7 9">
    <location>
        <position position="150"/>
    </location>
    <ligand>
        <name>substrate</name>
    </ligand>
</feature>
<dbReference type="InterPro" id="IPR029066">
    <property type="entry name" value="PLP-binding_barrel"/>
</dbReference>
<dbReference type="Pfam" id="PF01168">
    <property type="entry name" value="Ala_racemase_N"/>
    <property type="match status" value="1"/>
</dbReference>
<dbReference type="Pfam" id="PF00842">
    <property type="entry name" value="Ala_racemase_C"/>
    <property type="match status" value="1"/>
</dbReference>
<proteinExistence type="inferred from homology"/>
<evidence type="ECO:0000313" key="11">
    <source>
        <dbReference type="EMBL" id="KAA1180012.1"/>
    </source>
</evidence>
<protein>
    <recommendedName>
        <fullName evidence="4 7">Alanine racemase</fullName>
        <ecNumber evidence="4 7">5.1.1.1</ecNumber>
    </recommendedName>
</protein>
<dbReference type="InterPro" id="IPR011079">
    <property type="entry name" value="Ala_racemase_C"/>
</dbReference>
<dbReference type="InterPro" id="IPR009006">
    <property type="entry name" value="Ala_racemase/Decarboxylase_C"/>
</dbReference>
<dbReference type="GO" id="GO:0005829">
    <property type="term" value="C:cytosol"/>
    <property type="evidence" value="ECO:0007669"/>
    <property type="project" value="TreeGrafter"/>
</dbReference>
<evidence type="ECO:0000256" key="2">
    <source>
        <dbReference type="ARBA" id="ARBA00001933"/>
    </source>
</evidence>
<feature type="modified residue" description="N6-(pyridoxal phosphate)lysine" evidence="7 8">
    <location>
        <position position="51"/>
    </location>
</feature>
<dbReference type="InterPro" id="IPR001608">
    <property type="entry name" value="Ala_racemase_N"/>
</dbReference>
<accession>A0A5B0VZV0</accession>
<dbReference type="PROSITE" id="PS00395">
    <property type="entry name" value="ALANINE_RACEMASE"/>
    <property type="match status" value="1"/>
</dbReference>
<keyword evidence="5 7" id="KW-0663">Pyridoxal phosphate</keyword>
<dbReference type="PANTHER" id="PTHR30511:SF0">
    <property type="entry name" value="ALANINE RACEMASE, CATABOLIC-RELATED"/>
    <property type="match status" value="1"/>
</dbReference>
<dbReference type="EMBL" id="VNIP01000008">
    <property type="protein sequence ID" value="KAA1180012.1"/>
    <property type="molecule type" value="Genomic_DNA"/>
</dbReference>
<dbReference type="PANTHER" id="PTHR30511">
    <property type="entry name" value="ALANINE RACEMASE"/>
    <property type="match status" value="1"/>
</dbReference>
<evidence type="ECO:0000256" key="8">
    <source>
        <dbReference type="PIRSR" id="PIRSR600821-50"/>
    </source>
</evidence>
<dbReference type="GO" id="GO:0030170">
    <property type="term" value="F:pyridoxal phosphate binding"/>
    <property type="evidence" value="ECO:0007669"/>
    <property type="project" value="UniProtKB-UniRule"/>
</dbReference>
<evidence type="ECO:0000313" key="12">
    <source>
        <dbReference type="Proteomes" id="UP000323608"/>
    </source>
</evidence>
<comment type="cofactor">
    <cofactor evidence="2 7 8">
        <name>pyridoxal 5'-phosphate</name>
        <dbReference type="ChEBI" id="CHEBI:597326"/>
    </cofactor>
</comment>
<dbReference type="SUPFAM" id="SSF50621">
    <property type="entry name" value="Alanine racemase C-terminal domain-like"/>
    <property type="match status" value="1"/>
</dbReference>
<comment type="pathway">
    <text evidence="7">Amino-acid biosynthesis; D-alanine biosynthesis; D-alanine from L-alanine: step 1/1.</text>
</comment>
<evidence type="ECO:0000256" key="4">
    <source>
        <dbReference type="ARBA" id="ARBA00013089"/>
    </source>
</evidence>
<dbReference type="OrthoDB" id="9813814at2"/>
<dbReference type="GO" id="GO:0030632">
    <property type="term" value="P:D-alanine biosynthetic process"/>
    <property type="evidence" value="ECO:0007669"/>
    <property type="project" value="UniProtKB-UniRule"/>
</dbReference>
<dbReference type="SUPFAM" id="SSF51419">
    <property type="entry name" value="PLP-binding barrel"/>
    <property type="match status" value="1"/>
</dbReference>
<dbReference type="EC" id="5.1.1.1" evidence="4 7"/>
<evidence type="ECO:0000256" key="7">
    <source>
        <dbReference type="HAMAP-Rule" id="MF_01201"/>
    </source>
</evidence>
<evidence type="ECO:0000256" key="1">
    <source>
        <dbReference type="ARBA" id="ARBA00000316"/>
    </source>
</evidence>
<evidence type="ECO:0000256" key="3">
    <source>
        <dbReference type="ARBA" id="ARBA00007880"/>
    </source>
</evidence>
<evidence type="ECO:0000259" key="10">
    <source>
        <dbReference type="SMART" id="SM01005"/>
    </source>
</evidence>
<comment type="similarity">
    <text evidence="3 7">Belongs to the alanine racemase family.</text>
</comment>
<dbReference type="CDD" id="cd00430">
    <property type="entry name" value="PLPDE_III_AR"/>
    <property type="match status" value="1"/>
</dbReference>
<comment type="catalytic activity">
    <reaction evidence="1 7">
        <text>L-alanine = D-alanine</text>
        <dbReference type="Rhea" id="RHEA:20249"/>
        <dbReference type="ChEBI" id="CHEBI:57416"/>
        <dbReference type="ChEBI" id="CHEBI:57972"/>
        <dbReference type="EC" id="5.1.1.1"/>
    </reaction>
</comment>
<feature type="active site" description="Proton acceptor; specific for D-alanine" evidence="7">
    <location>
        <position position="51"/>
    </location>
</feature>
<dbReference type="GO" id="GO:0008784">
    <property type="term" value="F:alanine racemase activity"/>
    <property type="evidence" value="ECO:0007669"/>
    <property type="project" value="UniProtKB-UniRule"/>
</dbReference>
<keyword evidence="6 7" id="KW-0413">Isomerase</keyword>
<dbReference type="HAMAP" id="MF_01201">
    <property type="entry name" value="Ala_racemase"/>
    <property type="match status" value="1"/>
</dbReference>
<reference evidence="11 12" key="1">
    <citation type="submission" date="2019-07" db="EMBL/GenBank/DDBJ databases">
        <title>The Draft Genome Sequence of Rhizobium tropici SARCC-755 Associated with Superior Nodulation on Pigeonpea (Cajanus cajan (L.) Millsp.).</title>
        <authorList>
            <person name="Bopape F.L."/>
            <person name="Hassen A.I."/>
            <person name="Swanevelder Z.H."/>
            <person name="Gwata E.T."/>
        </authorList>
    </citation>
    <scope>NUCLEOTIDE SEQUENCE [LARGE SCALE GENOMIC DNA]</scope>
    <source>
        <strain evidence="11 12">SARCC-755</strain>
    </source>
</reference>
<dbReference type="Gene3D" id="3.20.20.10">
    <property type="entry name" value="Alanine racemase"/>
    <property type="match status" value="1"/>
</dbReference>
<dbReference type="InterPro" id="IPR020622">
    <property type="entry name" value="Ala_racemase_pyridoxalP-BS"/>
</dbReference>
<dbReference type="UniPathway" id="UPA00042">
    <property type="reaction ID" value="UER00497"/>
</dbReference>
<feature type="domain" description="Alanine racemase C-terminal" evidence="10">
    <location>
        <begin position="251"/>
        <end position="377"/>
    </location>
</feature>
<dbReference type="Proteomes" id="UP000323608">
    <property type="component" value="Unassembled WGS sequence"/>
</dbReference>
<comment type="caution">
    <text evidence="11">The sequence shown here is derived from an EMBL/GenBank/DDBJ whole genome shotgun (WGS) entry which is preliminary data.</text>
</comment>
<dbReference type="InterPro" id="IPR000821">
    <property type="entry name" value="Ala_racemase"/>
</dbReference>
<sequence length="377" mass="39998">MDGGIVDLQAPKLAIDSGACGYLTIDLAALCRNYDKLSSVVAPARAAAVVKADAYGLGASQVSRALYGHGCRHFFVAHFIEALRLRPQLAGDATIFVLNGLLPGNEAACADGGIVPVINSLDQLRQWADIARAFQRRLPAVLQFDTGMSRLGIPPEDSAAVAAHLRISDDLDILFVMSHLASADEAYSRQNADQLAEMCRVASEFPSYDISFANSGGIFLGGDFHGVLARPGIALYGGAPTSGQTNPMEAVVRLDVAVVQTRTVPEGARVGYGGVHVTKGPTRLATIAAGYADGLPRSLSDRGAVYYDGVRLPIVGRVSMDSTTIDISALPEDALSFGSMVEVLGDHQSLEDLARDAGLISYEILTSLGHRFHRQYR</sequence>
<dbReference type="SMART" id="SM01005">
    <property type="entry name" value="Ala_racemase_C"/>
    <property type="match status" value="1"/>
</dbReference>
<feature type="binding site" evidence="7 9">
    <location>
        <position position="320"/>
    </location>
    <ligand>
        <name>substrate</name>
    </ligand>
</feature>
<evidence type="ECO:0000256" key="6">
    <source>
        <dbReference type="ARBA" id="ARBA00023235"/>
    </source>
</evidence>
<evidence type="ECO:0000256" key="5">
    <source>
        <dbReference type="ARBA" id="ARBA00022898"/>
    </source>
</evidence>
<dbReference type="AlphaFoldDB" id="A0A5B0VZV0"/>
<dbReference type="NCBIfam" id="TIGR00492">
    <property type="entry name" value="alr"/>
    <property type="match status" value="1"/>
</dbReference>
<name>A0A5B0VZV0_RHITR</name>
<evidence type="ECO:0000256" key="9">
    <source>
        <dbReference type="PIRSR" id="PIRSR600821-52"/>
    </source>
</evidence>
<gene>
    <name evidence="11" type="primary">alr</name>
    <name evidence="11" type="ORF">FP026_14220</name>
</gene>